<accession>A0A2S0MF69</accession>
<dbReference type="PANTHER" id="PTHR36932:SF1">
    <property type="entry name" value="CAPSULAR POLYSACCHARIDE BIOSYNTHESIS PROTEIN"/>
    <property type="match status" value="1"/>
</dbReference>
<organism evidence="1 2">
    <name type="scientific">Ottowia oryzae</name>
    <dbReference type="NCBI Taxonomy" id="2109914"/>
    <lineage>
        <taxon>Bacteria</taxon>
        <taxon>Pseudomonadati</taxon>
        <taxon>Pseudomonadota</taxon>
        <taxon>Betaproteobacteria</taxon>
        <taxon>Burkholderiales</taxon>
        <taxon>Comamonadaceae</taxon>
        <taxon>Ottowia</taxon>
    </lineage>
</organism>
<dbReference type="Proteomes" id="UP000239709">
    <property type="component" value="Chromosome"/>
</dbReference>
<dbReference type="OrthoDB" id="580775at2"/>
<name>A0A2S0MF69_9BURK</name>
<dbReference type="InterPro" id="IPR053158">
    <property type="entry name" value="CapK_Type1_Caps_Biosynth"/>
</dbReference>
<protein>
    <submittedName>
        <fullName evidence="1">CoF synthetase</fullName>
    </submittedName>
</protein>
<dbReference type="SUPFAM" id="SSF56801">
    <property type="entry name" value="Acetyl-CoA synthetase-like"/>
    <property type="match status" value="1"/>
</dbReference>
<evidence type="ECO:0000313" key="1">
    <source>
        <dbReference type="EMBL" id="AVO34363.1"/>
    </source>
</evidence>
<dbReference type="InterPro" id="IPR042099">
    <property type="entry name" value="ANL_N_sf"/>
</dbReference>
<dbReference type="PANTHER" id="PTHR36932">
    <property type="entry name" value="CAPSULAR POLYSACCHARIDE BIOSYNTHESIS PROTEIN"/>
    <property type="match status" value="1"/>
</dbReference>
<dbReference type="AlphaFoldDB" id="A0A2S0MF69"/>
<evidence type="ECO:0000313" key="2">
    <source>
        <dbReference type="Proteomes" id="UP000239709"/>
    </source>
</evidence>
<dbReference type="RefSeq" id="WP_106702916.1">
    <property type="nucleotide sequence ID" value="NZ_CP027666.1"/>
</dbReference>
<dbReference type="EMBL" id="CP027666">
    <property type="protein sequence ID" value="AVO34363.1"/>
    <property type="molecule type" value="Genomic_DNA"/>
</dbReference>
<dbReference type="Gene3D" id="3.40.50.12780">
    <property type="entry name" value="N-terminal domain of ligase-like"/>
    <property type="match status" value="1"/>
</dbReference>
<reference evidence="1 2" key="1">
    <citation type="submission" date="2018-03" db="EMBL/GenBank/DDBJ databases">
        <title>Genome sequencing of Ottowia sp.</title>
        <authorList>
            <person name="Kim S.-J."/>
            <person name="Heo J."/>
            <person name="Kwon S.-W."/>
        </authorList>
    </citation>
    <scope>NUCLEOTIDE SEQUENCE [LARGE SCALE GENOMIC DNA]</scope>
    <source>
        <strain evidence="1 2">KADR8-3</strain>
    </source>
</reference>
<proteinExistence type="predicted"/>
<keyword evidence="2" id="KW-1185">Reference proteome</keyword>
<sequence>MTAVFNALHLQAATLDVIAATHAPASLLLQRQQQRLARLLDAARSGSALYRERIDPAVARAAHLGRMAPVARAELMDRFDDWVTDPALRLDELRDFTADESRVGDAWQGRYVVWESSGTSSLPGVFVQDAQAMAVYDALEMVRHRASAGRGGGAGRWFGSFSAFDALGATDRTAMVAATGGHFASVVSFERLRRLNPWIAQTAHCFSLMQPTDALVAALNEFQPTVLATYPTAAAVLADEAAAGRLRIRPRCVLTGGEALSGAAREHVHRSLDTVVRSSYGASEFLPMAWECAHGHLHLNEDWLILEPVDEHYRPVPRGQPSHTVLLTNLANLVQPLIRYDLGDQVTLHSQRCECGSALPTLEVAGRRDDVLRVPSRRRKGETISLLPMALCTVVEEQCGLFDFQLEQRDARTLVLRVPQHGEAAQAAIDRCCDALQDFAQAHGAEPISVLGELGCAVPRGRSGKACRTMMA</sequence>
<dbReference type="KEGG" id="otk:C6570_09085"/>
<gene>
    <name evidence="1" type="ORF">C6570_09085</name>
</gene>